<evidence type="ECO:0000256" key="2">
    <source>
        <dbReference type="ARBA" id="ARBA00022833"/>
    </source>
</evidence>
<organism evidence="5 6">
    <name type="scientific">Adineta steineri</name>
    <dbReference type="NCBI Taxonomy" id="433720"/>
    <lineage>
        <taxon>Eukaryota</taxon>
        <taxon>Metazoa</taxon>
        <taxon>Spiralia</taxon>
        <taxon>Gnathifera</taxon>
        <taxon>Rotifera</taxon>
        <taxon>Eurotatoria</taxon>
        <taxon>Bdelloidea</taxon>
        <taxon>Adinetida</taxon>
        <taxon>Adinetidae</taxon>
        <taxon>Adineta</taxon>
    </lineage>
</organism>
<evidence type="ECO:0000259" key="4">
    <source>
        <dbReference type="PROSITE" id="PS50089"/>
    </source>
</evidence>
<evidence type="ECO:0000313" key="5">
    <source>
        <dbReference type="EMBL" id="CAF0848770.1"/>
    </source>
</evidence>
<dbReference type="EMBL" id="CAJNOG010000052">
    <property type="protein sequence ID" value="CAF0848770.1"/>
    <property type="molecule type" value="Genomic_DNA"/>
</dbReference>
<protein>
    <recommendedName>
        <fullName evidence="4">RING-type domain-containing protein</fullName>
    </recommendedName>
</protein>
<gene>
    <name evidence="5" type="ORF">JYZ213_LOCUS7776</name>
</gene>
<dbReference type="Pfam" id="PF13639">
    <property type="entry name" value="zf-RING_2"/>
    <property type="match status" value="1"/>
</dbReference>
<dbReference type="InterPro" id="IPR001841">
    <property type="entry name" value="Znf_RING"/>
</dbReference>
<comment type="caution">
    <text evidence="5">The sequence shown here is derived from an EMBL/GenBank/DDBJ whole genome shotgun (WGS) entry which is preliminary data.</text>
</comment>
<dbReference type="Proteomes" id="UP000663845">
    <property type="component" value="Unassembled WGS sequence"/>
</dbReference>
<keyword evidence="1 3" id="KW-0479">Metal-binding</keyword>
<reference evidence="5" key="1">
    <citation type="submission" date="2021-02" db="EMBL/GenBank/DDBJ databases">
        <authorList>
            <person name="Nowell W R."/>
        </authorList>
    </citation>
    <scope>NUCLEOTIDE SEQUENCE</scope>
</reference>
<accession>A0A813WCF8</accession>
<proteinExistence type="predicted"/>
<dbReference type="PROSITE" id="PS50089">
    <property type="entry name" value="ZF_RING_2"/>
    <property type="match status" value="1"/>
</dbReference>
<dbReference type="AlphaFoldDB" id="A0A813WCF8"/>
<evidence type="ECO:0000313" key="6">
    <source>
        <dbReference type="Proteomes" id="UP000663845"/>
    </source>
</evidence>
<dbReference type="GO" id="GO:0008270">
    <property type="term" value="F:zinc ion binding"/>
    <property type="evidence" value="ECO:0007669"/>
    <property type="project" value="UniProtKB-KW"/>
</dbReference>
<dbReference type="Gene3D" id="3.30.40.10">
    <property type="entry name" value="Zinc/RING finger domain, C3HC4 (zinc finger)"/>
    <property type="match status" value="1"/>
</dbReference>
<dbReference type="InterPro" id="IPR013083">
    <property type="entry name" value="Znf_RING/FYVE/PHD"/>
</dbReference>
<evidence type="ECO:0000256" key="3">
    <source>
        <dbReference type="PROSITE-ProRule" id="PRU00175"/>
    </source>
</evidence>
<dbReference type="SUPFAM" id="SSF57850">
    <property type="entry name" value="RING/U-box"/>
    <property type="match status" value="1"/>
</dbReference>
<name>A0A813WCF8_9BILA</name>
<keyword evidence="1 3" id="KW-0863">Zinc-finger</keyword>
<sequence>MTSTTQEALDELIRDRRSAYKFTENLQIIEDNSGQFFVVILKMNANEGLNLHDESSPFIVCPVTDIRKITHADGICYGGNSSWIPWPATATDEDEYQYANWLHHMLLEISDIYKQRYEKRLKDERTNEQQQPSSRHLEPRHLFCLRGRGNTRPKPDPRLPALIRQENNHRRFEIERQSTIEYFNNLSASTSPATAEFIAQFRLKHEGMIYELPKCTICLEYLKIGEPCARWPCPRAHLFHYDCILKSLRTRNRCPNCGHAVEGVPLTPLEEAMQQFWNG</sequence>
<feature type="domain" description="RING-type" evidence="4">
    <location>
        <begin position="215"/>
        <end position="257"/>
    </location>
</feature>
<evidence type="ECO:0000256" key="1">
    <source>
        <dbReference type="ARBA" id="ARBA00022771"/>
    </source>
</evidence>
<keyword evidence="2" id="KW-0862">Zinc</keyword>